<reference evidence="3" key="1">
    <citation type="journal article" date="2012" name="Nat. Biotechnol.">
        <title>Reference genome sequence of the model plant Setaria.</title>
        <authorList>
            <person name="Bennetzen J.L."/>
            <person name="Schmutz J."/>
            <person name="Wang H."/>
            <person name="Percifield R."/>
            <person name="Hawkins J."/>
            <person name="Pontaroli A.C."/>
            <person name="Estep M."/>
            <person name="Feng L."/>
            <person name="Vaughn J.N."/>
            <person name="Grimwood J."/>
            <person name="Jenkins J."/>
            <person name="Barry K."/>
            <person name="Lindquist E."/>
            <person name="Hellsten U."/>
            <person name="Deshpande S."/>
            <person name="Wang X."/>
            <person name="Wu X."/>
            <person name="Mitros T."/>
            <person name="Triplett J."/>
            <person name="Yang X."/>
            <person name="Ye C.Y."/>
            <person name="Mauro-Herrera M."/>
            <person name="Wang L."/>
            <person name="Li P."/>
            <person name="Sharma M."/>
            <person name="Sharma R."/>
            <person name="Ronald P.C."/>
            <person name="Panaud O."/>
            <person name="Kellogg E.A."/>
            <person name="Brutnell T.P."/>
            <person name="Doust A.N."/>
            <person name="Tuskan G.A."/>
            <person name="Rokhsar D."/>
            <person name="Devos K.M."/>
        </authorList>
    </citation>
    <scope>NUCLEOTIDE SEQUENCE [LARGE SCALE GENOMIC DNA]</scope>
    <source>
        <strain evidence="3">Yugu1</strain>
    </source>
</reference>
<protein>
    <recommendedName>
        <fullName evidence="2">SGS domain-containing protein</fullName>
    </recommendedName>
</protein>
<dbReference type="OrthoDB" id="164025at2759"/>
<dbReference type="AlphaFoldDB" id="A0A368RKH1"/>
<sequence>MDKEKDPMSGIMDLMKNMYEEGDEDMKRTSD</sequence>
<evidence type="ECO:0000313" key="3">
    <source>
        <dbReference type="EMBL" id="RCV30696.1"/>
    </source>
</evidence>
<evidence type="ECO:0000256" key="1">
    <source>
        <dbReference type="SAM" id="MobiDB-lite"/>
    </source>
</evidence>
<evidence type="ECO:0000259" key="2">
    <source>
        <dbReference type="PROSITE" id="PS51048"/>
    </source>
</evidence>
<feature type="domain" description="SGS" evidence="2">
    <location>
        <begin position="1"/>
        <end position="31"/>
    </location>
</feature>
<feature type="region of interest" description="Disordered" evidence="1">
    <location>
        <begin position="1"/>
        <end position="31"/>
    </location>
</feature>
<name>A0A368RKH1_SETIT</name>
<proteinExistence type="predicted"/>
<dbReference type="InterPro" id="IPR007699">
    <property type="entry name" value="SGS_dom"/>
</dbReference>
<dbReference type="STRING" id="4555.A0A368RKH1"/>
<gene>
    <name evidence="3" type="ORF">SETIT_6G116000v2</name>
</gene>
<accession>A0A368RKH1</accession>
<dbReference type="PANTHER" id="PTHR47686:SF1">
    <property type="entry name" value="CALCYCLIN-BINDING PROTEIN"/>
    <property type="match status" value="1"/>
</dbReference>
<dbReference type="PANTHER" id="PTHR47686">
    <property type="entry name" value="SGS DOMAIN-CONTAINING PROTEIN"/>
    <property type="match status" value="1"/>
</dbReference>
<reference evidence="3" key="2">
    <citation type="submission" date="2015-07" db="EMBL/GenBank/DDBJ databases">
        <authorList>
            <person name="Noorani M."/>
        </authorList>
    </citation>
    <scope>NUCLEOTIDE SEQUENCE</scope>
    <source>
        <strain evidence="3">Yugu1</strain>
    </source>
</reference>
<dbReference type="PROSITE" id="PS51048">
    <property type="entry name" value="SGS"/>
    <property type="match status" value="1"/>
</dbReference>
<dbReference type="EMBL" id="CM003533">
    <property type="protein sequence ID" value="RCV30696.1"/>
    <property type="molecule type" value="Genomic_DNA"/>
</dbReference>
<organism evidence="3">
    <name type="scientific">Setaria italica</name>
    <name type="common">Foxtail millet</name>
    <name type="synonym">Panicum italicum</name>
    <dbReference type="NCBI Taxonomy" id="4555"/>
    <lineage>
        <taxon>Eukaryota</taxon>
        <taxon>Viridiplantae</taxon>
        <taxon>Streptophyta</taxon>
        <taxon>Embryophyta</taxon>
        <taxon>Tracheophyta</taxon>
        <taxon>Spermatophyta</taxon>
        <taxon>Magnoliopsida</taxon>
        <taxon>Liliopsida</taxon>
        <taxon>Poales</taxon>
        <taxon>Poaceae</taxon>
        <taxon>PACMAD clade</taxon>
        <taxon>Panicoideae</taxon>
        <taxon>Panicodae</taxon>
        <taxon>Paniceae</taxon>
        <taxon>Cenchrinae</taxon>
        <taxon>Setaria</taxon>
    </lineage>
</organism>